<dbReference type="PANTHER" id="PTHR36441:SF1">
    <property type="entry name" value="DUF503 DOMAIN-CONTAINING PROTEIN"/>
    <property type="match status" value="1"/>
</dbReference>
<dbReference type="EMBL" id="BRXR01000001">
    <property type="protein sequence ID" value="GLC31698.1"/>
    <property type="molecule type" value="Genomic_DNA"/>
</dbReference>
<evidence type="ECO:0000313" key="2">
    <source>
        <dbReference type="Proteomes" id="UP001208567"/>
    </source>
</evidence>
<keyword evidence="2" id="KW-1185">Reference proteome</keyword>
<protein>
    <recommendedName>
        <fullName evidence="3">DUF503 domain-containing protein</fullName>
    </recommendedName>
</protein>
<name>A0ABQ5N8W0_9CLOT</name>
<comment type="caution">
    <text evidence="1">The sequence shown here is derived from an EMBL/GenBank/DDBJ whole genome shotgun (WGS) entry which is preliminary data.</text>
</comment>
<accession>A0ABQ5N8W0</accession>
<sequence length="104" mass="11647">MKILIMKITLRASWVHSLKEKRMVVKSIVQKLKNKFNISVAEVDEQDIHQIIVIGIAAVCGSSAQVDSTMENIIDFVEANTDAELVDIARDDAIGYFDDNKLNI</sequence>
<dbReference type="SUPFAM" id="SSF103007">
    <property type="entry name" value="Hypothetical protein TT1725"/>
    <property type="match status" value="1"/>
</dbReference>
<dbReference type="InterPro" id="IPR036746">
    <property type="entry name" value="TT1725-like_sf"/>
</dbReference>
<gene>
    <name evidence="1" type="ORF">bsdE14_31080</name>
</gene>
<evidence type="ECO:0008006" key="3">
    <source>
        <dbReference type="Google" id="ProtNLM"/>
    </source>
</evidence>
<dbReference type="RefSeq" id="WP_264851027.1">
    <property type="nucleotide sequence ID" value="NZ_BRXR01000001.1"/>
</dbReference>
<proteinExistence type="predicted"/>
<dbReference type="Gene3D" id="3.30.70.1120">
    <property type="entry name" value="TT1725-like"/>
    <property type="match status" value="1"/>
</dbReference>
<dbReference type="InterPro" id="IPR007546">
    <property type="entry name" value="DUF503"/>
</dbReference>
<reference evidence="1 2" key="1">
    <citation type="journal article" date="2024" name="Int. J. Syst. Evol. Microbiol.">
        <title>Clostridium omnivorum sp. nov., isolated from anoxic soil under the treatment of reductive soil disinfestation.</title>
        <authorList>
            <person name="Ueki A."/>
            <person name="Tonouchi A."/>
            <person name="Kaku N."/>
            <person name="Honma S."/>
            <person name="Ueki K."/>
        </authorList>
    </citation>
    <scope>NUCLEOTIDE SEQUENCE [LARGE SCALE GENOMIC DNA]</scope>
    <source>
        <strain evidence="1 2">E14</strain>
    </source>
</reference>
<dbReference type="Pfam" id="PF04456">
    <property type="entry name" value="DUF503"/>
    <property type="match status" value="1"/>
</dbReference>
<organism evidence="1 2">
    <name type="scientific">Clostridium omnivorum</name>
    <dbReference type="NCBI Taxonomy" id="1604902"/>
    <lineage>
        <taxon>Bacteria</taxon>
        <taxon>Bacillati</taxon>
        <taxon>Bacillota</taxon>
        <taxon>Clostridia</taxon>
        <taxon>Eubacteriales</taxon>
        <taxon>Clostridiaceae</taxon>
        <taxon>Clostridium</taxon>
    </lineage>
</organism>
<dbReference type="Proteomes" id="UP001208567">
    <property type="component" value="Unassembled WGS sequence"/>
</dbReference>
<dbReference type="PANTHER" id="PTHR36441">
    <property type="entry name" value="HYPOTHETICAL CYTOSOLIC PROTEIN"/>
    <property type="match status" value="1"/>
</dbReference>
<evidence type="ECO:0000313" key="1">
    <source>
        <dbReference type="EMBL" id="GLC31698.1"/>
    </source>
</evidence>